<protein>
    <submittedName>
        <fullName evidence="1">Uncharacterized protein</fullName>
    </submittedName>
</protein>
<dbReference type="EMBL" id="MU129012">
    <property type="protein sequence ID" value="KAF9510673.1"/>
    <property type="molecule type" value="Genomic_DNA"/>
</dbReference>
<comment type="caution">
    <text evidence="1">The sequence shown here is derived from an EMBL/GenBank/DDBJ whole genome shotgun (WGS) entry which is preliminary data.</text>
</comment>
<name>A0A9P6ARL3_9AGAM</name>
<organism evidence="1 2">
    <name type="scientific">Hydnum rufescens UP504</name>
    <dbReference type="NCBI Taxonomy" id="1448309"/>
    <lineage>
        <taxon>Eukaryota</taxon>
        <taxon>Fungi</taxon>
        <taxon>Dikarya</taxon>
        <taxon>Basidiomycota</taxon>
        <taxon>Agaricomycotina</taxon>
        <taxon>Agaricomycetes</taxon>
        <taxon>Cantharellales</taxon>
        <taxon>Hydnaceae</taxon>
        <taxon>Hydnum</taxon>
    </lineage>
</organism>
<reference evidence="1" key="1">
    <citation type="journal article" date="2020" name="Nat. Commun.">
        <title>Large-scale genome sequencing of mycorrhizal fungi provides insights into the early evolution of symbiotic traits.</title>
        <authorList>
            <person name="Miyauchi S."/>
            <person name="Kiss E."/>
            <person name="Kuo A."/>
            <person name="Drula E."/>
            <person name="Kohler A."/>
            <person name="Sanchez-Garcia M."/>
            <person name="Morin E."/>
            <person name="Andreopoulos B."/>
            <person name="Barry K.W."/>
            <person name="Bonito G."/>
            <person name="Buee M."/>
            <person name="Carver A."/>
            <person name="Chen C."/>
            <person name="Cichocki N."/>
            <person name="Clum A."/>
            <person name="Culley D."/>
            <person name="Crous P.W."/>
            <person name="Fauchery L."/>
            <person name="Girlanda M."/>
            <person name="Hayes R.D."/>
            <person name="Keri Z."/>
            <person name="LaButti K."/>
            <person name="Lipzen A."/>
            <person name="Lombard V."/>
            <person name="Magnuson J."/>
            <person name="Maillard F."/>
            <person name="Murat C."/>
            <person name="Nolan M."/>
            <person name="Ohm R.A."/>
            <person name="Pangilinan J."/>
            <person name="Pereira M.F."/>
            <person name="Perotto S."/>
            <person name="Peter M."/>
            <person name="Pfister S."/>
            <person name="Riley R."/>
            <person name="Sitrit Y."/>
            <person name="Stielow J.B."/>
            <person name="Szollosi G."/>
            <person name="Zifcakova L."/>
            <person name="Stursova M."/>
            <person name="Spatafora J.W."/>
            <person name="Tedersoo L."/>
            <person name="Vaario L.M."/>
            <person name="Yamada A."/>
            <person name="Yan M."/>
            <person name="Wang P."/>
            <person name="Xu J."/>
            <person name="Bruns T."/>
            <person name="Baldrian P."/>
            <person name="Vilgalys R."/>
            <person name="Dunand C."/>
            <person name="Henrissat B."/>
            <person name="Grigoriev I.V."/>
            <person name="Hibbett D."/>
            <person name="Nagy L.G."/>
            <person name="Martin F.M."/>
        </authorList>
    </citation>
    <scope>NUCLEOTIDE SEQUENCE</scope>
    <source>
        <strain evidence="1">UP504</strain>
    </source>
</reference>
<sequence>MCPHDRETLKSLEHHVWYLAELLDPLAAMHRDQISPVLQYEVLMLGRRVLPRNDSLPYQRPTSLIIEHIWRAADCLNTAEAESWVYRNL</sequence>
<evidence type="ECO:0000313" key="1">
    <source>
        <dbReference type="EMBL" id="KAF9510673.1"/>
    </source>
</evidence>
<dbReference type="Proteomes" id="UP000886523">
    <property type="component" value="Unassembled WGS sequence"/>
</dbReference>
<dbReference type="AlphaFoldDB" id="A0A9P6ARL3"/>
<keyword evidence="2" id="KW-1185">Reference proteome</keyword>
<evidence type="ECO:0000313" key="2">
    <source>
        <dbReference type="Proteomes" id="UP000886523"/>
    </source>
</evidence>
<accession>A0A9P6ARL3</accession>
<proteinExistence type="predicted"/>
<gene>
    <name evidence="1" type="ORF">BS47DRAFT_1347615</name>
</gene>